<organism evidence="1 2">
    <name type="scientific">Russula earlei</name>
    <dbReference type="NCBI Taxonomy" id="71964"/>
    <lineage>
        <taxon>Eukaryota</taxon>
        <taxon>Fungi</taxon>
        <taxon>Dikarya</taxon>
        <taxon>Basidiomycota</taxon>
        <taxon>Agaricomycotina</taxon>
        <taxon>Agaricomycetes</taxon>
        <taxon>Russulales</taxon>
        <taxon>Russulaceae</taxon>
        <taxon>Russula</taxon>
    </lineage>
</organism>
<dbReference type="EMBL" id="JAGFNK010000097">
    <property type="protein sequence ID" value="KAI9508251.1"/>
    <property type="molecule type" value="Genomic_DNA"/>
</dbReference>
<evidence type="ECO:0000313" key="2">
    <source>
        <dbReference type="Proteomes" id="UP001207468"/>
    </source>
</evidence>
<comment type="caution">
    <text evidence="1">The sequence shown here is derived from an EMBL/GenBank/DDBJ whole genome shotgun (WGS) entry which is preliminary data.</text>
</comment>
<sequence length="124" mass="13093">MRASTVFAVVCLAIGVAPSFASSSKSTKNDHIPTLISRSGGGGGGGRRQLGETIFPAYMESEISPKRIGGSNPLAPQEDFASLAPKEDFVSLAPQGGNQHGHGHGKLEATIYHEKPRLRRSKSH</sequence>
<protein>
    <submittedName>
        <fullName evidence="1">Uncharacterized protein</fullName>
    </submittedName>
</protein>
<name>A0ACC0U9W9_9AGAM</name>
<proteinExistence type="predicted"/>
<evidence type="ECO:0000313" key="1">
    <source>
        <dbReference type="EMBL" id="KAI9508251.1"/>
    </source>
</evidence>
<keyword evidence="2" id="KW-1185">Reference proteome</keyword>
<accession>A0ACC0U9W9</accession>
<dbReference type="Proteomes" id="UP001207468">
    <property type="component" value="Unassembled WGS sequence"/>
</dbReference>
<reference evidence="1" key="1">
    <citation type="submission" date="2021-03" db="EMBL/GenBank/DDBJ databases">
        <title>Evolutionary priming and transition to the ectomycorrhizal habit in an iconic lineage of mushroom-forming fungi: is preadaptation a requirement?</title>
        <authorList>
            <consortium name="DOE Joint Genome Institute"/>
            <person name="Looney B.P."/>
            <person name="Miyauchi S."/>
            <person name="Morin E."/>
            <person name="Drula E."/>
            <person name="Courty P.E."/>
            <person name="Chicoki N."/>
            <person name="Fauchery L."/>
            <person name="Kohler A."/>
            <person name="Kuo A."/>
            <person name="LaButti K."/>
            <person name="Pangilinan J."/>
            <person name="Lipzen A."/>
            <person name="Riley R."/>
            <person name="Andreopoulos W."/>
            <person name="He G."/>
            <person name="Johnson J."/>
            <person name="Barry K.W."/>
            <person name="Grigoriev I.V."/>
            <person name="Nagy L."/>
            <person name="Hibbett D."/>
            <person name="Henrissat B."/>
            <person name="Matheny P.B."/>
            <person name="Labbe J."/>
            <person name="Martin A.F."/>
        </authorList>
    </citation>
    <scope>NUCLEOTIDE SEQUENCE</scope>
    <source>
        <strain evidence="1">BPL698</strain>
    </source>
</reference>
<gene>
    <name evidence="1" type="ORF">F5148DRAFT_933293</name>
</gene>